<keyword evidence="3" id="KW-1185">Reference proteome</keyword>
<organism evidence="2 3">
    <name type="scientific">Nocardia acididurans</name>
    <dbReference type="NCBI Taxonomy" id="2802282"/>
    <lineage>
        <taxon>Bacteria</taxon>
        <taxon>Bacillati</taxon>
        <taxon>Actinomycetota</taxon>
        <taxon>Actinomycetes</taxon>
        <taxon>Mycobacteriales</taxon>
        <taxon>Nocardiaceae</taxon>
        <taxon>Nocardia</taxon>
    </lineage>
</organism>
<dbReference type="Proteomes" id="UP000602198">
    <property type="component" value="Unassembled WGS sequence"/>
</dbReference>
<gene>
    <name evidence="2" type="ORF">JK358_03045</name>
</gene>
<dbReference type="PANTHER" id="PTHR43194">
    <property type="entry name" value="HYDROLASE ALPHA/BETA FOLD FAMILY"/>
    <property type="match status" value="1"/>
</dbReference>
<dbReference type="EMBL" id="JAERRJ010000001">
    <property type="protein sequence ID" value="MBL1073367.1"/>
    <property type="molecule type" value="Genomic_DNA"/>
</dbReference>
<accession>A0ABS1LY91</accession>
<dbReference type="SUPFAM" id="SSF53474">
    <property type="entry name" value="alpha/beta-Hydrolases"/>
    <property type="match status" value="1"/>
</dbReference>
<dbReference type="InterPro" id="IPR050228">
    <property type="entry name" value="Carboxylesterase_BioH"/>
</dbReference>
<feature type="domain" description="AB hydrolase-1" evidence="1">
    <location>
        <begin position="22"/>
        <end position="232"/>
    </location>
</feature>
<comment type="caution">
    <text evidence="2">The sequence shown here is derived from an EMBL/GenBank/DDBJ whole genome shotgun (WGS) entry which is preliminary data.</text>
</comment>
<reference evidence="2 3" key="1">
    <citation type="submission" date="2021-01" db="EMBL/GenBank/DDBJ databases">
        <title>WGS of actinomycetes isolated from Thailand.</title>
        <authorList>
            <person name="Thawai C."/>
        </authorList>
    </citation>
    <scope>NUCLEOTIDE SEQUENCE [LARGE SCALE GENOMIC DNA]</scope>
    <source>
        <strain evidence="2 3">LPG 2</strain>
    </source>
</reference>
<name>A0ABS1LY91_9NOCA</name>
<evidence type="ECO:0000259" key="1">
    <source>
        <dbReference type="Pfam" id="PF12697"/>
    </source>
</evidence>
<dbReference type="Pfam" id="PF12697">
    <property type="entry name" value="Abhydrolase_6"/>
    <property type="match status" value="1"/>
</dbReference>
<proteinExistence type="predicted"/>
<sequence>MVNVQLGDVATWYNVHGDGEPLVLLHGGFVDSRMFQPALPMLVDRFHAYVVDRRGHGHTPDVDGPFTYEVMADDMIAFLEKVVGEPAHLVGHSDGANVALMVALKRPDLVRKLVMISGNFHFSGVLPGVMDGFGSQETIEFLGGRYGEVSPEGEDHFPVVAQKVVEMGRTQPALGADELAGVRARTLVVSGDDDAIALEHTVALYRAIPDSELAVVPGTSHLLVMEKPERVYPLVADFLLNDPVPTRQPIRRA</sequence>
<dbReference type="PANTHER" id="PTHR43194:SF2">
    <property type="entry name" value="PEROXISOMAL MEMBRANE PROTEIN LPX1"/>
    <property type="match status" value="1"/>
</dbReference>
<dbReference type="GO" id="GO:0016787">
    <property type="term" value="F:hydrolase activity"/>
    <property type="evidence" value="ECO:0007669"/>
    <property type="project" value="UniProtKB-KW"/>
</dbReference>
<dbReference type="RefSeq" id="WP_201943254.1">
    <property type="nucleotide sequence ID" value="NZ_JAERRJ010000001.1"/>
</dbReference>
<protein>
    <submittedName>
        <fullName evidence="2">Alpha/beta hydrolase</fullName>
    </submittedName>
</protein>
<keyword evidence="2" id="KW-0378">Hydrolase</keyword>
<dbReference type="Gene3D" id="3.40.50.1820">
    <property type="entry name" value="alpha/beta hydrolase"/>
    <property type="match status" value="1"/>
</dbReference>
<dbReference type="InterPro" id="IPR029058">
    <property type="entry name" value="AB_hydrolase_fold"/>
</dbReference>
<evidence type="ECO:0000313" key="2">
    <source>
        <dbReference type="EMBL" id="MBL1073367.1"/>
    </source>
</evidence>
<dbReference type="InterPro" id="IPR000073">
    <property type="entry name" value="AB_hydrolase_1"/>
</dbReference>
<evidence type="ECO:0000313" key="3">
    <source>
        <dbReference type="Proteomes" id="UP000602198"/>
    </source>
</evidence>